<dbReference type="InterPro" id="IPR015590">
    <property type="entry name" value="Aldehyde_DH_dom"/>
</dbReference>
<evidence type="ECO:0000313" key="6">
    <source>
        <dbReference type="EMBL" id="SFF70299.1"/>
    </source>
</evidence>
<dbReference type="FunFam" id="3.40.309.10:FF:000004">
    <property type="entry name" value="Succinate-semialdehyde dehydrogenase I"/>
    <property type="match status" value="1"/>
</dbReference>
<dbReference type="PROSITE" id="PS00687">
    <property type="entry name" value="ALDEHYDE_DEHYDR_GLU"/>
    <property type="match status" value="1"/>
</dbReference>
<dbReference type="InterPro" id="IPR016162">
    <property type="entry name" value="Ald_DH_N"/>
</dbReference>
<dbReference type="STRING" id="201973.SAMN04488025_10334"/>
<evidence type="ECO:0000259" key="5">
    <source>
        <dbReference type="Pfam" id="PF00171"/>
    </source>
</evidence>
<dbReference type="GO" id="GO:0009450">
    <property type="term" value="P:gamma-aminobutyric acid catabolic process"/>
    <property type="evidence" value="ECO:0007669"/>
    <property type="project" value="TreeGrafter"/>
</dbReference>
<dbReference type="InterPro" id="IPR016163">
    <property type="entry name" value="Ald_DH_C"/>
</dbReference>
<name>A0A1I2KVE0_9BACL</name>
<dbReference type="PANTHER" id="PTHR43353:SF5">
    <property type="entry name" value="SUCCINATE-SEMIALDEHYDE DEHYDROGENASE, MITOCHONDRIAL"/>
    <property type="match status" value="1"/>
</dbReference>
<gene>
    <name evidence="6" type="ORF">SAMN04488025_10334</name>
</gene>
<dbReference type="AlphaFoldDB" id="A0A1I2KVE0"/>
<comment type="similarity">
    <text evidence="1 4">Belongs to the aldehyde dehydrogenase family.</text>
</comment>
<dbReference type="InterPro" id="IPR016161">
    <property type="entry name" value="Ald_DH/histidinol_DH"/>
</dbReference>
<dbReference type="InterPro" id="IPR029510">
    <property type="entry name" value="Ald_DH_CS_GLU"/>
</dbReference>
<organism evidence="6 7">
    <name type="scientific">Planifilum fulgidum</name>
    <dbReference type="NCBI Taxonomy" id="201973"/>
    <lineage>
        <taxon>Bacteria</taxon>
        <taxon>Bacillati</taxon>
        <taxon>Bacillota</taxon>
        <taxon>Bacilli</taxon>
        <taxon>Bacillales</taxon>
        <taxon>Thermoactinomycetaceae</taxon>
        <taxon>Planifilum</taxon>
    </lineage>
</organism>
<evidence type="ECO:0000256" key="4">
    <source>
        <dbReference type="RuleBase" id="RU003345"/>
    </source>
</evidence>
<protein>
    <submittedName>
        <fullName evidence="6">Succinate semialdehyde dehydrogenase</fullName>
    </submittedName>
</protein>
<keyword evidence="2 4" id="KW-0560">Oxidoreductase</keyword>
<feature type="active site" evidence="3">
    <location>
        <position position="257"/>
    </location>
</feature>
<dbReference type="RefSeq" id="WP_218154397.1">
    <property type="nucleotide sequence ID" value="NZ_FOOK01000003.1"/>
</dbReference>
<evidence type="ECO:0000256" key="3">
    <source>
        <dbReference type="PROSITE-ProRule" id="PRU10007"/>
    </source>
</evidence>
<evidence type="ECO:0000256" key="1">
    <source>
        <dbReference type="ARBA" id="ARBA00009986"/>
    </source>
</evidence>
<dbReference type="InterPro" id="IPR016160">
    <property type="entry name" value="Ald_DH_CS_CYS"/>
</dbReference>
<dbReference type="SUPFAM" id="SSF53720">
    <property type="entry name" value="ALDH-like"/>
    <property type="match status" value="1"/>
</dbReference>
<keyword evidence="7" id="KW-1185">Reference proteome</keyword>
<dbReference type="Gene3D" id="3.40.309.10">
    <property type="entry name" value="Aldehyde Dehydrogenase, Chain A, domain 2"/>
    <property type="match status" value="1"/>
</dbReference>
<dbReference type="CDD" id="cd07103">
    <property type="entry name" value="ALDH_F5_SSADH_GabD"/>
    <property type="match status" value="1"/>
</dbReference>
<dbReference type="Proteomes" id="UP000198661">
    <property type="component" value="Unassembled WGS sequence"/>
</dbReference>
<dbReference type="PROSITE" id="PS00070">
    <property type="entry name" value="ALDEHYDE_DEHYDR_CYS"/>
    <property type="match status" value="1"/>
</dbReference>
<proteinExistence type="inferred from homology"/>
<reference evidence="6 7" key="1">
    <citation type="submission" date="2016-10" db="EMBL/GenBank/DDBJ databases">
        <authorList>
            <person name="de Groot N.N."/>
        </authorList>
    </citation>
    <scope>NUCLEOTIDE SEQUENCE [LARGE SCALE GENOMIC DNA]</scope>
    <source>
        <strain evidence="6 7">DSM 44945</strain>
    </source>
</reference>
<evidence type="ECO:0000313" key="7">
    <source>
        <dbReference type="Proteomes" id="UP000198661"/>
    </source>
</evidence>
<dbReference type="InterPro" id="IPR050740">
    <property type="entry name" value="Aldehyde_DH_Superfamily"/>
</dbReference>
<sequence>MGELTSAVLGGESRMWIGGRWVEAVSGEFVDVTDPATGEVVGRVPKGGGKDAARAIDAAFSAFPGWSRRTGAERASVLKRWAEAIRNHRQEISRILTLEQGKPLAESLEEADGAADFVEWYAEEAKRICGETLPGSRGNQRILVIRQPVGVAALITPWNYPATMVTRKMAAALAAGCTVVLKPASQTPLTAVALLKLLEEAGLPPGAANLVTGEAGAIGREMMADPRVRKVSFTGSTETGKKLIRASAERVKRLSLELGGNAPLIVFPDSDLERAVEATIGNKFENAGQMCNGINVLYVHESIVDRFSERLVSRVQSLRVGRGTEPGVRMGPLIDERNLRKVEALVEDAVRKGARVLTGGCRLTGEPHRSGTFYAPTVIGDVTLEMRLVHEEIFGPVAPVVPFREEGEVLARVNATPYGLAAYVFTRDVGRVFRMAENLEFGMVAVNGTSLSVPQAPFGGIKESGQGREGGRHGMEEFLHLKYISLNL</sequence>
<dbReference type="Gene3D" id="3.40.605.10">
    <property type="entry name" value="Aldehyde Dehydrogenase, Chain A, domain 1"/>
    <property type="match status" value="1"/>
</dbReference>
<dbReference type="PANTHER" id="PTHR43353">
    <property type="entry name" value="SUCCINATE-SEMIALDEHYDE DEHYDROGENASE, MITOCHONDRIAL"/>
    <property type="match status" value="1"/>
</dbReference>
<evidence type="ECO:0000256" key="2">
    <source>
        <dbReference type="ARBA" id="ARBA00023002"/>
    </source>
</evidence>
<dbReference type="Pfam" id="PF00171">
    <property type="entry name" value="Aldedh"/>
    <property type="match status" value="1"/>
</dbReference>
<dbReference type="GO" id="GO:0004777">
    <property type="term" value="F:succinate-semialdehyde dehydrogenase (NAD+) activity"/>
    <property type="evidence" value="ECO:0007669"/>
    <property type="project" value="TreeGrafter"/>
</dbReference>
<dbReference type="FunFam" id="3.40.605.10:FF:000005">
    <property type="entry name" value="Succinate-semialdehyde dehydrogenase I"/>
    <property type="match status" value="1"/>
</dbReference>
<feature type="domain" description="Aldehyde dehydrogenase" evidence="5">
    <location>
        <begin position="21"/>
        <end position="483"/>
    </location>
</feature>
<accession>A0A1I2KVE0</accession>
<dbReference type="EMBL" id="FOOK01000003">
    <property type="protein sequence ID" value="SFF70299.1"/>
    <property type="molecule type" value="Genomic_DNA"/>
</dbReference>